<dbReference type="RefSeq" id="WP_254010878.1">
    <property type="nucleotide sequence ID" value="NZ_JAMZMM010000038.1"/>
</dbReference>
<reference evidence="1" key="1">
    <citation type="submission" date="2022-06" db="EMBL/GenBank/DDBJ databases">
        <title>New cyanobacteria of genus Symplocastrum in benthos of Lake Baikal.</title>
        <authorList>
            <person name="Sorokovikova E."/>
            <person name="Tikhonova I."/>
            <person name="Krasnopeev A."/>
            <person name="Evseev P."/>
            <person name="Gladkikh A."/>
            <person name="Belykh O."/>
        </authorList>
    </citation>
    <scope>NUCLEOTIDE SEQUENCE</scope>
    <source>
        <strain evidence="1">BBK-W-15</strain>
    </source>
</reference>
<dbReference type="Proteomes" id="UP001204953">
    <property type="component" value="Unassembled WGS sequence"/>
</dbReference>
<evidence type="ECO:0000313" key="1">
    <source>
        <dbReference type="EMBL" id="MCP2728077.1"/>
    </source>
</evidence>
<evidence type="ECO:0008006" key="3">
    <source>
        <dbReference type="Google" id="ProtNLM"/>
    </source>
</evidence>
<keyword evidence="2" id="KW-1185">Reference proteome</keyword>
<gene>
    <name evidence="1" type="ORF">NJ959_06255</name>
</gene>
<accession>A0AAE3GT72</accession>
<dbReference type="EMBL" id="JAMZMM010000038">
    <property type="protein sequence ID" value="MCP2728077.1"/>
    <property type="molecule type" value="Genomic_DNA"/>
</dbReference>
<proteinExistence type="predicted"/>
<name>A0AAE3GT72_9CYAN</name>
<dbReference type="AlphaFoldDB" id="A0AAE3GT72"/>
<organism evidence="1 2">
    <name type="scientific">Limnofasciculus baicalensis BBK-W-15</name>
    <dbReference type="NCBI Taxonomy" id="2699891"/>
    <lineage>
        <taxon>Bacteria</taxon>
        <taxon>Bacillati</taxon>
        <taxon>Cyanobacteriota</taxon>
        <taxon>Cyanophyceae</taxon>
        <taxon>Coleofasciculales</taxon>
        <taxon>Coleofasciculaceae</taxon>
        <taxon>Limnofasciculus</taxon>
        <taxon>Limnofasciculus baicalensis</taxon>
    </lineage>
</organism>
<sequence>MSKARILDPSESYTFSKYAELAYDSADILAEFGVTLKSSSLQLPQKLPIDPQPLRIELEENLILVDPVSEIARREALIFPILKTICKFSQVPLKIEYPVRVSNWLKGTFDYFIPTQQNLLVIEAKNADLARGFTQLAVELIALDQWTDSTVPRLYGTVTTGDIWKFGMFERQEKIVHKDINTYGVPRDLDLVLSTLFGITLS</sequence>
<protein>
    <recommendedName>
        <fullName evidence="3">Type I restriction enzyme R protein N-terminal domain-containing protein</fullName>
    </recommendedName>
</protein>
<evidence type="ECO:0000313" key="2">
    <source>
        <dbReference type="Proteomes" id="UP001204953"/>
    </source>
</evidence>
<comment type="caution">
    <text evidence="1">The sequence shown here is derived from an EMBL/GenBank/DDBJ whole genome shotgun (WGS) entry which is preliminary data.</text>
</comment>